<reference evidence="5 6" key="1">
    <citation type="submission" date="2017-09" db="EMBL/GenBank/DDBJ databases">
        <authorList>
            <person name="Ehlers B."/>
            <person name="Leendertz F.H."/>
        </authorList>
    </citation>
    <scope>NUCLEOTIDE SEQUENCE [LARGE SCALE GENOMIC DNA]</scope>
    <source>
        <strain evidence="5 6">CGMCC 4.6857</strain>
    </source>
</reference>
<evidence type="ECO:0000256" key="4">
    <source>
        <dbReference type="ARBA" id="ARBA00022833"/>
    </source>
</evidence>
<comment type="cofactor">
    <cofactor evidence="1">
        <name>Zn(2+)</name>
        <dbReference type="ChEBI" id="CHEBI:29105"/>
    </cofactor>
</comment>
<evidence type="ECO:0000313" key="5">
    <source>
        <dbReference type="EMBL" id="SNY04962.1"/>
    </source>
</evidence>
<dbReference type="PANTHER" id="PTHR37418">
    <property type="entry name" value="3-KETO-5-AMINOHEXANOATE CLEAVAGE ENZYME-RELATED"/>
    <property type="match status" value="1"/>
</dbReference>
<gene>
    <name evidence="5" type="ORF">SAMN05421748_101361</name>
</gene>
<dbReference type="OrthoDB" id="9063716at2"/>
<dbReference type="PANTHER" id="PTHR37418:SF2">
    <property type="entry name" value="3-KETO-5-AMINOHEXANOATE CLEAVAGE ENZYME"/>
    <property type="match status" value="1"/>
</dbReference>
<keyword evidence="4" id="KW-0862">Zinc</keyword>
<dbReference type="EMBL" id="OBDY01000001">
    <property type="protein sequence ID" value="SNY04962.1"/>
    <property type="molecule type" value="Genomic_DNA"/>
</dbReference>
<dbReference type="InterPro" id="IPR008567">
    <property type="entry name" value="BKACE"/>
</dbReference>
<evidence type="ECO:0000256" key="2">
    <source>
        <dbReference type="ARBA" id="ARBA00022679"/>
    </source>
</evidence>
<dbReference type="GO" id="GO:0043720">
    <property type="term" value="F:3-keto-5-aminohexanoate cleavage activity"/>
    <property type="evidence" value="ECO:0007669"/>
    <property type="project" value="InterPro"/>
</dbReference>
<proteinExistence type="predicted"/>
<evidence type="ECO:0000256" key="3">
    <source>
        <dbReference type="ARBA" id="ARBA00022723"/>
    </source>
</evidence>
<dbReference type="GO" id="GO:0046872">
    <property type="term" value="F:metal ion binding"/>
    <property type="evidence" value="ECO:0007669"/>
    <property type="project" value="UniProtKB-KW"/>
</dbReference>
<dbReference type="InterPro" id="IPR013785">
    <property type="entry name" value="Aldolase_TIM"/>
</dbReference>
<protein>
    <submittedName>
        <fullName evidence="5">Uncharacterized conserved protein, DUF849 family</fullName>
    </submittedName>
</protein>
<evidence type="ECO:0000256" key="1">
    <source>
        <dbReference type="ARBA" id="ARBA00001947"/>
    </source>
</evidence>
<dbReference type="RefSeq" id="WP_097317677.1">
    <property type="nucleotide sequence ID" value="NZ_OBDY01000001.1"/>
</dbReference>
<keyword evidence="2" id="KW-0808">Transferase</keyword>
<organism evidence="5 6">
    <name type="scientific">Paractinoplanes atraurantiacus</name>
    <dbReference type="NCBI Taxonomy" id="1036182"/>
    <lineage>
        <taxon>Bacteria</taxon>
        <taxon>Bacillati</taxon>
        <taxon>Actinomycetota</taxon>
        <taxon>Actinomycetes</taxon>
        <taxon>Micromonosporales</taxon>
        <taxon>Micromonosporaceae</taxon>
        <taxon>Paractinoplanes</taxon>
    </lineage>
</organism>
<dbReference type="Pfam" id="PF05853">
    <property type="entry name" value="BKACE"/>
    <property type="match status" value="1"/>
</dbReference>
<dbReference type="AlphaFoldDB" id="A0A285F127"/>
<name>A0A285F127_9ACTN</name>
<dbReference type="Gene3D" id="3.20.20.70">
    <property type="entry name" value="Aldolase class I"/>
    <property type="match status" value="1"/>
</dbReference>
<evidence type="ECO:0000313" key="6">
    <source>
        <dbReference type="Proteomes" id="UP000219612"/>
    </source>
</evidence>
<keyword evidence="6" id="KW-1185">Reference proteome</keyword>
<sequence length="289" mass="30225">MTGTVITVAPTGAESSKAAVPALPVTLDELVATAKECEALGASIIHVHIRDDRAEPTLDQGRLRATVAALRESTDLIVQLSSGGAVTDPESDRLAVLDAGPEMASCTMGTVNFGDGVFLNRWEFIVDLHTRMQDRGIVPEYEIFDLGQLTTLQRLLSQHGLPFGGHVHVDLVMGVPGGMPGTAAALVACEQALRDLPAGTTFSATGIGRTAIPVILASLSAGGHLRVGMEDTVTYAKGRPVESNMQLVARAAAFAQLAQRPPLTTAETRELLGVPPSNHPAAALDRTKG</sequence>
<accession>A0A285F127</accession>
<dbReference type="Proteomes" id="UP000219612">
    <property type="component" value="Unassembled WGS sequence"/>
</dbReference>
<keyword evidence="3" id="KW-0479">Metal-binding</keyword>